<evidence type="ECO:0000313" key="8">
    <source>
        <dbReference type="Proteomes" id="UP000180043"/>
    </source>
</evidence>
<evidence type="ECO:0000313" key="10">
    <source>
        <dbReference type="Proteomes" id="UP000317728"/>
    </source>
</evidence>
<dbReference type="SMART" id="SM00822">
    <property type="entry name" value="PKS_KR"/>
    <property type="match status" value="1"/>
</dbReference>
<reference evidence="6 8" key="2">
    <citation type="submission" date="2016-10" db="EMBL/GenBank/DDBJ databases">
        <title>Evaluation of Human, Veterinary and Environmental Mycobacterium chelonae Isolates by Core Genome Phylogenomic Analysis, Targeted Gene Comparison, and Anti-microbial Susceptibility Patterns: A Tale of Mistaken Identities.</title>
        <authorList>
            <person name="Fogelson S.B."/>
            <person name="Camus A.C."/>
            <person name="Lorenz W."/>
            <person name="Vasireddy R."/>
            <person name="Vasireddy S."/>
            <person name="Smith T."/>
            <person name="Brown-Elliott B.A."/>
            <person name="Wallace R.J.Jr."/>
            <person name="Hasan N.A."/>
            <person name="Reischl U."/>
            <person name="Sanchez S."/>
        </authorList>
    </citation>
    <scope>NUCLEOTIDE SEQUENCE [LARGE SCALE GENOMIC DNA]</scope>
    <source>
        <strain evidence="6 8">15515</strain>
    </source>
</reference>
<dbReference type="Gene3D" id="3.40.50.720">
    <property type="entry name" value="NAD(P)-binding Rossmann-like Domain"/>
    <property type="match status" value="1"/>
</dbReference>
<dbReference type="EMBL" id="MLIQ01000017">
    <property type="protein sequence ID" value="OHU53901.1"/>
    <property type="molecule type" value="Genomic_DNA"/>
</dbReference>
<dbReference type="Pfam" id="PF00106">
    <property type="entry name" value="adh_short"/>
    <property type="match status" value="1"/>
</dbReference>
<dbReference type="PRINTS" id="PR00080">
    <property type="entry name" value="SDRFAMILY"/>
</dbReference>
<comment type="similarity">
    <text evidence="1 3">Belongs to the short-chain dehydrogenases/reductases (SDR) family.</text>
</comment>
<reference evidence="5 9" key="1">
    <citation type="submission" date="2016-10" db="EMBL/GenBank/DDBJ databases">
        <title>Evaluation of Human, Animal and Environmental Mycobacterium chelonae Isolates by Core Genome Phylogenomic Analysis, Targeted Gene Comparison, and Anti-microbial Susceptibility Patterns: A Tale of Mistaken Identities.</title>
        <authorList>
            <person name="Fogelson S.B."/>
            <person name="Camus A.C."/>
            <person name="Lorenz W."/>
            <person name="Vasireddy R."/>
            <person name="Vasireddy S."/>
            <person name="Smith T."/>
            <person name="Brown-Elliott B.A."/>
            <person name="Wallace R.J.Jr."/>
            <person name="Hasan N.A."/>
            <person name="Reischl U."/>
            <person name="Sanchez S."/>
        </authorList>
    </citation>
    <scope>NUCLEOTIDE SEQUENCE [LARGE SCALE GENOMIC DNA]</scope>
    <source>
        <strain evidence="5 9">42895</strain>
    </source>
</reference>
<dbReference type="CDD" id="cd05233">
    <property type="entry name" value="SDR_c"/>
    <property type="match status" value="1"/>
</dbReference>
<dbReference type="EMBL" id="CP041150">
    <property type="protein sequence ID" value="QDF68824.1"/>
    <property type="molecule type" value="Genomic_DNA"/>
</dbReference>
<proteinExistence type="inferred from homology"/>
<evidence type="ECO:0000313" key="9">
    <source>
        <dbReference type="Proteomes" id="UP000180113"/>
    </source>
</evidence>
<dbReference type="Proteomes" id="UP000180113">
    <property type="component" value="Unassembled WGS sequence"/>
</dbReference>
<dbReference type="Proteomes" id="UP000180043">
    <property type="component" value="Unassembled WGS sequence"/>
</dbReference>
<evidence type="ECO:0000256" key="1">
    <source>
        <dbReference type="ARBA" id="ARBA00006484"/>
    </source>
</evidence>
<sequence length="278" mass="29274">MTSGSAQRNSLVVVTGGGSGIGRETALAFARQAARVVVADINLDTANETVGLVEKLGGTAHPYALDVSDESAVTAFADEVCATHGVPDVLINNAGIGQAGRFFDTPSADFQRVLNINLNGVVYGCRAFGPRMAERKSGHIVNISSAAAYTPIPEMGAYATSKAAVFMFSDVLRGELARAKVKVSTICPGIVNTNIIRTTQFSGLSAEDQAKRQRQGAGLYAKRGYGPEKVAKGIVNAVLKGKSVVPVTPEAHMQYHLSRLAPALNRLFWGSLGNKLNK</sequence>
<evidence type="ECO:0000256" key="2">
    <source>
        <dbReference type="ARBA" id="ARBA00023002"/>
    </source>
</evidence>
<accession>A0A1S1KC14</accession>
<protein>
    <submittedName>
        <fullName evidence="6 7">Oxidoreductase</fullName>
    </submittedName>
</protein>
<evidence type="ECO:0000259" key="4">
    <source>
        <dbReference type="SMART" id="SM00822"/>
    </source>
</evidence>
<evidence type="ECO:0000313" key="6">
    <source>
        <dbReference type="EMBL" id="OHU53901.1"/>
    </source>
</evidence>
<reference evidence="7 10" key="3">
    <citation type="submission" date="2019-06" db="EMBL/GenBank/DDBJ databases">
        <title>Whole geneome sequnce of Mycobacteroides chelonae M77 isolated from bovine milk from Meghalaya, India.</title>
        <authorList>
            <person name="Vise E."/>
            <person name="Das S."/>
            <person name="Garg A."/>
            <person name="Ghatak S."/>
            <person name="Shakuntala I."/>
            <person name="Milton A.A.P."/>
            <person name="Karam A."/>
            <person name="Sanjukta R."/>
            <person name="Puro K."/>
            <person name="Sen A."/>
        </authorList>
    </citation>
    <scope>NUCLEOTIDE SEQUENCE [LARGE SCALE GENOMIC DNA]</scope>
    <source>
        <strain evidence="7 10">M77</strain>
    </source>
</reference>
<dbReference type="SUPFAM" id="SSF51735">
    <property type="entry name" value="NAD(P)-binding Rossmann-fold domains"/>
    <property type="match status" value="1"/>
</dbReference>
<keyword evidence="2" id="KW-0560">Oxidoreductase</keyword>
<dbReference type="PANTHER" id="PTHR43391:SF12">
    <property type="entry name" value="OXIDOREDUCTASE EPHD-RELATED"/>
    <property type="match status" value="1"/>
</dbReference>
<gene>
    <name evidence="5" type="ORF">BKG62_19710</name>
    <name evidence="6" type="ORF">BKG82_16405</name>
    <name evidence="7" type="ORF">FJK96_00605</name>
</gene>
<dbReference type="GO" id="GO:0016491">
    <property type="term" value="F:oxidoreductase activity"/>
    <property type="evidence" value="ECO:0007669"/>
    <property type="project" value="UniProtKB-KW"/>
</dbReference>
<feature type="domain" description="Ketoreductase" evidence="4">
    <location>
        <begin position="10"/>
        <end position="193"/>
    </location>
</feature>
<dbReference type="PRINTS" id="PR00081">
    <property type="entry name" value="GDHRDH"/>
</dbReference>
<dbReference type="PANTHER" id="PTHR43391">
    <property type="entry name" value="RETINOL DEHYDROGENASE-RELATED"/>
    <property type="match status" value="1"/>
</dbReference>
<dbReference type="AlphaFoldDB" id="A0A1S1KC14"/>
<organism evidence="6 8">
    <name type="scientific">Mycobacteroides chelonae</name>
    <name type="common">Mycobacterium chelonae</name>
    <dbReference type="NCBI Taxonomy" id="1774"/>
    <lineage>
        <taxon>Bacteria</taxon>
        <taxon>Bacillati</taxon>
        <taxon>Actinomycetota</taxon>
        <taxon>Actinomycetes</taxon>
        <taxon>Mycobacteriales</taxon>
        <taxon>Mycobacteriaceae</taxon>
        <taxon>Mycobacteroides</taxon>
    </lineage>
</organism>
<evidence type="ECO:0000256" key="3">
    <source>
        <dbReference type="RuleBase" id="RU000363"/>
    </source>
</evidence>
<evidence type="ECO:0000313" key="7">
    <source>
        <dbReference type="EMBL" id="QDF68824.1"/>
    </source>
</evidence>
<evidence type="ECO:0000313" key="5">
    <source>
        <dbReference type="EMBL" id="OHT49768.1"/>
    </source>
</evidence>
<name>A0A1S1KC14_MYCCH</name>
<dbReference type="PROSITE" id="PS00061">
    <property type="entry name" value="ADH_SHORT"/>
    <property type="match status" value="1"/>
</dbReference>
<dbReference type="InterPro" id="IPR002347">
    <property type="entry name" value="SDR_fam"/>
</dbReference>
<dbReference type="InterPro" id="IPR057326">
    <property type="entry name" value="KR_dom"/>
</dbReference>
<dbReference type="EMBL" id="MLHW01000014">
    <property type="protein sequence ID" value="OHT49768.1"/>
    <property type="molecule type" value="Genomic_DNA"/>
</dbReference>
<dbReference type="RefSeq" id="WP_030096192.1">
    <property type="nucleotide sequence ID" value="NZ_CP041150.1"/>
</dbReference>
<dbReference type="InterPro" id="IPR036291">
    <property type="entry name" value="NAD(P)-bd_dom_sf"/>
</dbReference>
<dbReference type="InterPro" id="IPR020904">
    <property type="entry name" value="Sc_DH/Rdtase_CS"/>
</dbReference>
<dbReference type="FunFam" id="3.40.50.720:FF:000084">
    <property type="entry name" value="Short-chain dehydrogenase reductase"/>
    <property type="match status" value="1"/>
</dbReference>
<dbReference type="Proteomes" id="UP000317728">
    <property type="component" value="Chromosome"/>
</dbReference>